<keyword evidence="11 13" id="KW-0472">Membrane</keyword>
<evidence type="ECO:0000313" key="17">
    <source>
        <dbReference type="Proteomes" id="UP000444980"/>
    </source>
</evidence>
<dbReference type="PRINTS" id="PR00344">
    <property type="entry name" value="BCTRLSENSOR"/>
</dbReference>
<dbReference type="InterPro" id="IPR003661">
    <property type="entry name" value="HisK_dim/P_dom"/>
</dbReference>
<gene>
    <name evidence="16" type="ORF">nbrc107697_10510</name>
</gene>
<evidence type="ECO:0000256" key="6">
    <source>
        <dbReference type="ARBA" id="ARBA00022679"/>
    </source>
</evidence>
<dbReference type="PROSITE" id="PS50885">
    <property type="entry name" value="HAMP"/>
    <property type="match status" value="1"/>
</dbReference>
<feature type="transmembrane region" description="Helical" evidence="13">
    <location>
        <begin position="20"/>
        <end position="38"/>
    </location>
</feature>
<dbReference type="CDD" id="cd06225">
    <property type="entry name" value="HAMP"/>
    <property type="match status" value="1"/>
</dbReference>
<dbReference type="SUPFAM" id="SSF47384">
    <property type="entry name" value="Homodimeric domain of signal transducing histidine kinase"/>
    <property type="match status" value="1"/>
</dbReference>
<keyword evidence="5" id="KW-0597">Phosphoprotein</keyword>
<feature type="region of interest" description="Disordered" evidence="12">
    <location>
        <begin position="58"/>
        <end position="89"/>
    </location>
</feature>
<dbReference type="Gene3D" id="1.10.287.130">
    <property type="match status" value="1"/>
</dbReference>
<evidence type="ECO:0000256" key="10">
    <source>
        <dbReference type="ARBA" id="ARBA00023012"/>
    </source>
</evidence>
<evidence type="ECO:0000256" key="8">
    <source>
        <dbReference type="ARBA" id="ARBA00022777"/>
    </source>
</evidence>
<dbReference type="PROSITE" id="PS50109">
    <property type="entry name" value="HIS_KIN"/>
    <property type="match status" value="1"/>
</dbReference>
<evidence type="ECO:0000256" key="4">
    <source>
        <dbReference type="ARBA" id="ARBA00012438"/>
    </source>
</evidence>
<keyword evidence="9 13" id="KW-1133">Transmembrane helix</keyword>
<dbReference type="Proteomes" id="UP000444980">
    <property type="component" value="Unassembled WGS sequence"/>
</dbReference>
<evidence type="ECO:0000313" key="16">
    <source>
        <dbReference type="EMBL" id="GED97012.1"/>
    </source>
</evidence>
<dbReference type="SMART" id="SM00387">
    <property type="entry name" value="HATPase_c"/>
    <property type="match status" value="1"/>
</dbReference>
<evidence type="ECO:0000256" key="5">
    <source>
        <dbReference type="ARBA" id="ARBA00022553"/>
    </source>
</evidence>
<dbReference type="InterPro" id="IPR036890">
    <property type="entry name" value="HATPase_C_sf"/>
</dbReference>
<evidence type="ECO:0000256" key="1">
    <source>
        <dbReference type="ARBA" id="ARBA00000085"/>
    </source>
</evidence>
<dbReference type="RefSeq" id="WP_161926402.1">
    <property type="nucleotide sequence ID" value="NZ_BJOU01000001.1"/>
</dbReference>
<dbReference type="GO" id="GO:0000155">
    <property type="term" value="F:phosphorelay sensor kinase activity"/>
    <property type="evidence" value="ECO:0007669"/>
    <property type="project" value="InterPro"/>
</dbReference>
<dbReference type="InterPro" id="IPR050428">
    <property type="entry name" value="TCS_sensor_his_kinase"/>
</dbReference>
<evidence type="ECO:0000259" key="14">
    <source>
        <dbReference type="PROSITE" id="PS50109"/>
    </source>
</evidence>
<dbReference type="EC" id="2.7.13.3" evidence="4"/>
<comment type="catalytic activity">
    <reaction evidence="1">
        <text>ATP + protein L-histidine = ADP + protein N-phospho-L-histidine.</text>
        <dbReference type="EC" id="2.7.13.3"/>
    </reaction>
</comment>
<dbReference type="InterPro" id="IPR005467">
    <property type="entry name" value="His_kinase_dom"/>
</dbReference>
<dbReference type="OrthoDB" id="9786919at2"/>
<protein>
    <recommendedName>
        <fullName evidence="4">histidine kinase</fullName>
        <ecNumber evidence="4">2.7.13.3</ecNumber>
    </recommendedName>
</protein>
<keyword evidence="8 16" id="KW-0418">Kinase</keyword>
<accession>A0A7I9UVP0</accession>
<dbReference type="Pfam" id="PF00512">
    <property type="entry name" value="HisKA"/>
    <property type="match status" value="1"/>
</dbReference>
<dbReference type="GO" id="GO:0005886">
    <property type="term" value="C:plasma membrane"/>
    <property type="evidence" value="ECO:0007669"/>
    <property type="project" value="UniProtKB-SubCell"/>
</dbReference>
<evidence type="ECO:0000256" key="2">
    <source>
        <dbReference type="ARBA" id="ARBA00001968"/>
    </source>
</evidence>
<evidence type="ECO:0000256" key="9">
    <source>
        <dbReference type="ARBA" id="ARBA00022989"/>
    </source>
</evidence>
<dbReference type="Pfam" id="PF00672">
    <property type="entry name" value="HAMP"/>
    <property type="match status" value="1"/>
</dbReference>
<dbReference type="SMART" id="SM00388">
    <property type="entry name" value="HisKA"/>
    <property type="match status" value="1"/>
</dbReference>
<sequence length="493" mass="52503">MRLLSPNTWSLRTRLMVGQVIMLMLVCVGVGITTEIALRHYLVGQLDTTVREAVHRSMVMSDHPPPDRPNRPRRQRPGPGPEFLDAPGQPSGLVTMVVRADGSVTAGALATDGSRVAVTDRARDQLKEAVPGAAPLSTDLDGKGSYRIAAEVNRQGETIIAGLPLSGVNSTMWRVLVTMVVVTLAALVAATTLGIAITRRALAPLTRVAATAREVANLPLDRGEVALPVRVPESNADPNTEVGQMGSALNRMLDHIGTALSTRQASETRVRQFVADASHELRTPLAAIRGYTELAHRHRDEVPEQVAHAMGRVESEAGRMTHLVEDLLLLARLDSGRPLDQEQIDLSQIAVDAVSDAHVAGPDHDWQIDLPDDPVLVTGDGARLHQVLVNLLANARVHTPPGTVVSVAVTVDGPQAVLTVTDDGPGIDRALIPEVFTRFARGDSSRSRNGGGTGLGLSIVDAVVRAHHGTITLRSEPGATEFVVRLPRSTANA</sequence>
<dbReference type="Gene3D" id="6.10.340.10">
    <property type="match status" value="1"/>
</dbReference>
<comment type="subcellular location">
    <subcellularLocation>
        <location evidence="3">Cell membrane</location>
    </subcellularLocation>
</comment>
<organism evidence="16 17">
    <name type="scientific">Gordonia crocea</name>
    <dbReference type="NCBI Taxonomy" id="589162"/>
    <lineage>
        <taxon>Bacteria</taxon>
        <taxon>Bacillati</taxon>
        <taxon>Actinomycetota</taxon>
        <taxon>Actinomycetes</taxon>
        <taxon>Mycobacteriales</taxon>
        <taxon>Gordoniaceae</taxon>
        <taxon>Gordonia</taxon>
    </lineage>
</organism>
<dbReference type="AlphaFoldDB" id="A0A7I9UVP0"/>
<dbReference type="InterPro" id="IPR003660">
    <property type="entry name" value="HAMP_dom"/>
</dbReference>
<dbReference type="SUPFAM" id="SSF55874">
    <property type="entry name" value="ATPase domain of HSP90 chaperone/DNA topoisomerase II/histidine kinase"/>
    <property type="match status" value="1"/>
</dbReference>
<dbReference type="Pfam" id="PF02518">
    <property type="entry name" value="HATPase_c"/>
    <property type="match status" value="1"/>
</dbReference>
<dbReference type="PANTHER" id="PTHR45436:SF5">
    <property type="entry name" value="SENSOR HISTIDINE KINASE TRCS"/>
    <property type="match status" value="1"/>
</dbReference>
<comment type="cofactor">
    <cofactor evidence="2">
        <name>a divalent metal cation</name>
        <dbReference type="ChEBI" id="CHEBI:60240"/>
    </cofactor>
</comment>
<keyword evidence="7 13" id="KW-0812">Transmembrane</keyword>
<dbReference type="FunFam" id="1.10.287.130:FF:000001">
    <property type="entry name" value="Two-component sensor histidine kinase"/>
    <property type="match status" value="1"/>
</dbReference>
<dbReference type="FunFam" id="3.30.565.10:FF:000006">
    <property type="entry name" value="Sensor histidine kinase WalK"/>
    <property type="match status" value="1"/>
</dbReference>
<dbReference type="InterPro" id="IPR003594">
    <property type="entry name" value="HATPase_dom"/>
</dbReference>
<reference evidence="17" key="1">
    <citation type="submission" date="2019-06" db="EMBL/GenBank/DDBJ databases">
        <title>Gordonia isolated from sludge of a wastewater treatment plant.</title>
        <authorList>
            <person name="Tamura T."/>
            <person name="Aoyama K."/>
            <person name="Kang Y."/>
            <person name="Saito S."/>
            <person name="Akiyama N."/>
            <person name="Yazawa K."/>
            <person name="Gonoi T."/>
            <person name="Mikami Y."/>
        </authorList>
    </citation>
    <scope>NUCLEOTIDE SEQUENCE [LARGE SCALE GENOMIC DNA]</scope>
    <source>
        <strain evidence="17">NBRC 107697</strain>
    </source>
</reference>
<keyword evidence="6" id="KW-0808">Transferase</keyword>
<dbReference type="PANTHER" id="PTHR45436">
    <property type="entry name" value="SENSOR HISTIDINE KINASE YKOH"/>
    <property type="match status" value="1"/>
</dbReference>
<dbReference type="CDD" id="cd00082">
    <property type="entry name" value="HisKA"/>
    <property type="match status" value="1"/>
</dbReference>
<feature type="transmembrane region" description="Helical" evidence="13">
    <location>
        <begin position="175"/>
        <end position="197"/>
    </location>
</feature>
<dbReference type="EMBL" id="BJOU01000001">
    <property type="protein sequence ID" value="GED97012.1"/>
    <property type="molecule type" value="Genomic_DNA"/>
</dbReference>
<feature type="domain" description="Histidine kinase" evidence="14">
    <location>
        <begin position="276"/>
        <end position="490"/>
    </location>
</feature>
<dbReference type="SMART" id="SM00304">
    <property type="entry name" value="HAMP"/>
    <property type="match status" value="1"/>
</dbReference>
<keyword evidence="10" id="KW-0902">Two-component regulatory system</keyword>
<dbReference type="InterPro" id="IPR036097">
    <property type="entry name" value="HisK_dim/P_sf"/>
</dbReference>
<dbReference type="InterPro" id="IPR004358">
    <property type="entry name" value="Sig_transdc_His_kin-like_C"/>
</dbReference>
<name>A0A7I9UVP0_9ACTN</name>
<proteinExistence type="predicted"/>
<evidence type="ECO:0000256" key="13">
    <source>
        <dbReference type="SAM" id="Phobius"/>
    </source>
</evidence>
<comment type="caution">
    <text evidence="16">The sequence shown here is derived from an EMBL/GenBank/DDBJ whole genome shotgun (WGS) entry which is preliminary data.</text>
</comment>
<evidence type="ECO:0000256" key="7">
    <source>
        <dbReference type="ARBA" id="ARBA00022692"/>
    </source>
</evidence>
<dbReference type="Gene3D" id="3.30.565.10">
    <property type="entry name" value="Histidine kinase-like ATPase, C-terminal domain"/>
    <property type="match status" value="1"/>
</dbReference>
<feature type="domain" description="HAMP" evidence="15">
    <location>
        <begin position="199"/>
        <end position="261"/>
    </location>
</feature>
<dbReference type="GO" id="GO:0005509">
    <property type="term" value="F:calcium ion binding"/>
    <property type="evidence" value="ECO:0007669"/>
    <property type="project" value="UniProtKB-ARBA"/>
</dbReference>
<evidence type="ECO:0000256" key="12">
    <source>
        <dbReference type="SAM" id="MobiDB-lite"/>
    </source>
</evidence>
<evidence type="ECO:0000256" key="3">
    <source>
        <dbReference type="ARBA" id="ARBA00004236"/>
    </source>
</evidence>
<keyword evidence="17" id="KW-1185">Reference proteome</keyword>
<evidence type="ECO:0000256" key="11">
    <source>
        <dbReference type="ARBA" id="ARBA00023136"/>
    </source>
</evidence>
<evidence type="ECO:0000259" key="15">
    <source>
        <dbReference type="PROSITE" id="PS50885"/>
    </source>
</evidence>